<dbReference type="GO" id="GO:0032039">
    <property type="term" value="C:integrator complex"/>
    <property type="evidence" value="ECO:0007669"/>
    <property type="project" value="InterPro"/>
</dbReference>
<dbReference type="InterPro" id="IPR019183">
    <property type="entry name" value="NAA25_NatB_aux_su"/>
</dbReference>
<dbReference type="PANTHER" id="PTHR28608:SF1">
    <property type="entry name" value="INTEGRATOR COMPLEX SUBUNIT 2"/>
    <property type="match status" value="1"/>
</dbReference>
<dbReference type="PRINTS" id="PR02105">
    <property type="entry name" value="INTSUBUNIT2"/>
</dbReference>
<comment type="similarity">
    <text evidence="2">Belongs to the Integrator subunit 2 family.</text>
</comment>
<dbReference type="InterPro" id="IPR011990">
    <property type="entry name" value="TPR-like_helical_dom_sf"/>
</dbReference>
<dbReference type="GO" id="GO:0034472">
    <property type="term" value="P:snRNA 3'-end processing"/>
    <property type="evidence" value="ECO:0007669"/>
    <property type="project" value="TreeGrafter"/>
</dbReference>
<evidence type="ECO:0000256" key="1">
    <source>
        <dbReference type="ARBA" id="ARBA00004123"/>
    </source>
</evidence>
<evidence type="ECO:0000313" key="6">
    <source>
        <dbReference type="WBParaSite" id="TMUE_2000009399.1"/>
    </source>
</evidence>
<dbReference type="STRING" id="70415.A0A5S6QQF6"/>
<reference evidence="6" key="1">
    <citation type="submission" date="2019-12" db="UniProtKB">
        <authorList>
            <consortium name="WormBaseParasite"/>
        </authorList>
    </citation>
    <scope>IDENTIFICATION</scope>
</reference>
<keyword evidence="5" id="KW-1185">Reference proteome</keyword>
<dbReference type="Proteomes" id="UP000046395">
    <property type="component" value="Unassembled WGS sequence"/>
</dbReference>
<evidence type="ECO:0000256" key="4">
    <source>
        <dbReference type="ARBA" id="ARBA00029872"/>
    </source>
</evidence>
<organism evidence="5 6">
    <name type="scientific">Trichuris muris</name>
    <name type="common">Mouse whipworm</name>
    <dbReference type="NCBI Taxonomy" id="70415"/>
    <lineage>
        <taxon>Eukaryota</taxon>
        <taxon>Metazoa</taxon>
        <taxon>Ecdysozoa</taxon>
        <taxon>Nematoda</taxon>
        <taxon>Enoplea</taxon>
        <taxon>Dorylaimia</taxon>
        <taxon>Trichinellida</taxon>
        <taxon>Trichuridae</taxon>
        <taxon>Trichuris</taxon>
    </lineage>
</organism>
<comment type="subcellular location">
    <subcellularLocation>
        <location evidence="1">Nucleus</location>
    </subcellularLocation>
</comment>
<dbReference type="PANTHER" id="PTHR28608">
    <property type="entry name" value="INTEGRATOR COMPLEX SUBUNIT 2"/>
    <property type="match status" value="1"/>
</dbReference>
<dbReference type="Gene3D" id="1.25.40.1040">
    <property type="match status" value="1"/>
</dbReference>
<keyword evidence="3" id="KW-0539">Nucleus</keyword>
<name>A0A5S6QQF6_TRIMR</name>
<dbReference type="SUPFAM" id="SSF48452">
    <property type="entry name" value="TPR-like"/>
    <property type="match status" value="1"/>
</dbReference>
<dbReference type="Pfam" id="PF14750">
    <property type="entry name" value="INTS2"/>
    <property type="match status" value="1"/>
</dbReference>
<proteinExistence type="inferred from homology"/>
<sequence length="2125" mass="241241">MSRTVSDSYQERRLKPIYEFLDSGNFRRALQESERLLKKQPDFLVAKALKSLSFIRLGRVDEASPLLSEVCNSDSIDHLTIQALTYCFREMGEPEKLVTLYQKVSKSQPNNEDFLSQLAISYGRIGEYKMQSLTSMQLYKLKPEQPLYYFWSVMCNVLQADSQPELARTVYLPLAAKMTEKFIKSNEESISGSQIQMYLHILERQERWHDLINFLDGDLCFKRPSLNDCATVYRIKALTALHMHHDVLKLCQAQIRKQPGHLFHWEHMTSAMLRILEKDMNAKQSVISGVVALMNEQVSMSLTYPQNVKQSRTQQLSRLNIIARLLEYGHVSPSELGTWDLSEPSELIAQFFDMFGSSPSVFRDIVPFFSLLGEEKREQFIERLRRSVSDLPVLPTPGKSLVISRDLETTMRHVNLLHLCCALGYYSGLSVEHRQALIKQSMEYYAQVQPSQQEESLNGNHMVSSGYLLFACCHLWELFAENEDEQLLLKAAILLDEGLRCDKSNTVFRILLIKVYALLGSPCCLTAEFNALDAKYILVDGLWYLISDQMSIFGFFRQYVQWTESCMKFYVSTVRDTTDCFLLAFKSGSFVKALEISRLRCDLRNAANHYLCRVDNVYYRLLTEFDSFEEVKNHMQGKLECSSIFQDDFDSVAKIDRRDFSVIPVLANVNERSVLDDWNQHVFQQMVNRTHYHYWILRLFRAVFKVEVNTSCVHDGRSQKLSESQDNLLTSTNGSTTELNSQCVNNTLDEAFSCLRILKALLKQWRDDGPQFHRRYTFYGCPPCHFAVYVTKCYVDVLLSRKGGDASSGENDCSSSVTSELSIFPKDEDLQKSLRAMFACHQLKDTPSGMFPYMQFVHVSMLMETLCLCLLMCSAVRFLTTSARLDIVKKGKKKRTCQADSRLGDLFEQFDNFSSILVLASESPEKLISDLQVMLDIDLSLLSTVRKDVSSVEGDLYTKSNVVAKLRAGYGQSLEELTFMSAHLRNIARNVEQWQDGAKVNMSSVQLVKPEVFSCISKFDIANLKRTCSPEDIVPVYPFLVGAFLSQRTAAFEDKEQPGNMFDHLLQDPRANAILSLFDADFANVAFELKRDSSVCTGSTIMAQNSVVGLRFETGTSDEKLYLVGAELLAASVFVKTLSSNPDVYVEAIRGGTTDVHCRSFDPSDNAQLFDEYCATVYLAGLCLSDLFSWEDLVEALLLYKNGPVAVQRMVANEPSIYHIVVRTLIENANTSMEPSPNYLSVYENRERALAHLCSMEPKRIHDIIEHCAELRRFPGFIIRTALQCLPFHYFATFLSGNLLMKKSQSCTWFTYFVQVAQKPDSRYNSVVKNLSNALFLQVENLLKEVEANGVMPLSRTQQASELLELICKLRCTSGLRFKDDDMRSLIRLACSRVAIGPAGASFISSGLMTLVVISILPNDLFLMLESTITSWIDWVVVSEDAFEQHLRELRRSYSELLMLLALHLDANYSEGIEELVQQVLDLSITVRASHMDRLRSILTDKVLNEMYIVERAAKVRVTPQLNADSEGFLAVYCVIELLGCRAFSKHQVVISDWIYDQLCECTLPLHGAIVKLIDAYVDSCFLPPSSKVQFTRKPNVPIAETKLIDFFTNTTLRREHVVQQVLLCYYVLRCEYVYWTNLRRISLAGMSSNVYSGKVMDSIPLMYLVNHVTQHSASYTPVLAVLDELVATQYAYLFINCLDPPLEQVCCTESEAAVVPTAEEIISVAKDSFRNPVRSLAMIKYLLRVPSDHSAELLPRIALYSRYLLDARVPEELLVYYRKLWSKAERFFPRKLYCCTSGALYYGYNEMTGVFRSESFCLSHTDLCADPLMTLRCDKRVFRCPIILDIVLRILRCYLSANRLHMERQLASFLCSPGLISKSPEEVVSIEGTQREIMRALVSTVQTACAQILLEACMPLEGEEQTDSPASVLPEVKSTVCSFLHRIFLANPDLIKVIHMQGYHPSLISTTVRSIPSMHVCLCFIPEMLRKGSLKRKIFALSLLAALCEQYTIPEARRAALIAFKILVTVASRLPVNKVVDFFTDAIDSLLRIARVIPTYSMDAAKLLVIVARICRVIVPVHSLELLRIRADKAGPLEPSVTKAAALFLKIHDALGGDLIRSVLDSTC</sequence>
<evidence type="ECO:0000256" key="2">
    <source>
        <dbReference type="ARBA" id="ARBA00006705"/>
    </source>
</evidence>
<dbReference type="WBParaSite" id="TMUE_2000009399.1">
    <property type="protein sequence ID" value="TMUE_2000009399.1"/>
    <property type="gene ID" value="WBGene00291751"/>
</dbReference>
<protein>
    <recommendedName>
        <fullName evidence="4">N-terminal acetyltransferase B complex subunit MDM20 homolog</fullName>
    </recommendedName>
</protein>
<evidence type="ECO:0000256" key="3">
    <source>
        <dbReference type="ARBA" id="ARBA00023242"/>
    </source>
</evidence>
<dbReference type="InterPro" id="IPR029321">
    <property type="entry name" value="INTS2"/>
</dbReference>
<evidence type="ECO:0000313" key="5">
    <source>
        <dbReference type="Proteomes" id="UP000046395"/>
    </source>
</evidence>
<dbReference type="Pfam" id="PF09797">
    <property type="entry name" value="NatB_MDM20"/>
    <property type="match status" value="1"/>
</dbReference>
<accession>A0A5S6QQF6</accession>
<dbReference type="InterPro" id="IPR026236">
    <property type="entry name" value="Int2_metazoa"/>
</dbReference>